<evidence type="ECO:0000256" key="3">
    <source>
        <dbReference type="ARBA" id="ARBA00022833"/>
    </source>
</evidence>
<dbReference type="SUPFAM" id="SSF55961">
    <property type="entry name" value="Bet v1-like"/>
    <property type="match status" value="1"/>
</dbReference>
<evidence type="ECO:0000313" key="7">
    <source>
        <dbReference type="EMBL" id="KDO29643.1"/>
    </source>
</evidence>
<evidence type="ECO:0000256" key="2">
    <source>
        <dbReference type="ARBA" id="ARBA00022771"/>
    </source>
</evidence>
<evidence type="ECO:0000313" key="8">
    <source>
        <dbReference type="Proteomes" id="UP000030745"/>
    </source>
</evidence>
<evidence type="ECO:0000259" key="6">
    <source>
        <dbReference type="PROSITE" id="PS50178"/>
    </source>
</evidence>
<evidence type="ECO:0000256" key="5">
    <source>
        <dbReference type="SAM" id="MobiDB-lite"/>
    </source>
</evidence>
<dbReference type="Gene3D" id="3.30.530.20">
    <property type="match status" value="1"/>
</dbReference>
<dbReference type="GO" id="GO:0008270">
    <property type="term" value="F:zinc ion binding"/>
    <property type="evidence" value="ECO:0007669"/>
    <property type="project" value="UniProtKB-KW"/>
</dbReference>
<evidence type="ECO:0000256" key="1">
    <source>
        <dbReference type="ARBA" id="ARBA00022723"/>
    </source>
</evidence>
<feature type="region of interest" description="Disordered" evidence="5">
    <location>
        <begin position="324"/>
        <end position="348"/>
    </location>
</feature>
<dbReference type="GeneID" id="24127985"/>
<protein>
    <recommendedName>
        <fullName evidence="6">FYVE-type domain-containing protein</fullName>
    </recommendedName>
</protein>
<dbReference type="EMBL" id="KK583205">
    <property type="protein sequence ID" value="KDO29643.1"/>
    <property type="molecule type" value="Genomic_DNA"/>
</dbReference>
<dbReference type="InterPro" id="IPR017455">
    <property type="entry name" value="Znf_FYVE-rel"/>
</dbReference>
<dbReference type="InterPro" id="IPR052727">
    <property type="entry name" value="Rab4/Rab5_effector"/>
</dbReference>
<dbReference type="Gene3D" id="3.30.40.10">
    <property type="entry name" value="Zinc/RING finger domain, C3HC4 (zinc finger)"/>
    <property type="match status" value="1"/>
</dbReference>
<dbReference type="OrthoDB" id="166134at2759"/>
<dbReference type="CDD" id="cd00065">
    <property type="entry name" value="FYVE_like_SF"/>
    <property type="match status" value="1"/>
</dbReference>
<dbReference type="PANTHER" id="PTHR13510:SF44">
    <property type="entry name" value="RABENOSYN-5"/>
    <property type="match status" value="1"/>
</dbReference>
<proteinExistence type="predicted"/>
<dbReference type="OMA" id="DYMARQC"/>
<feature type="domain" description="FYVE-type" evidence="6">
    <location>
        <begin position="254"/>
        <end position="317"/>
    </location>
</feature>
<dbReference type="Proteomes" id="UP000030745">
    <property type="component" value="Unassembled WGS sequence"/>
</dbReference>
<dbReference type="AlphaFoldDB" id="A0A067CGM1"/>
<dbReference type="RefSeq" id="XP_012199702.1">
    <property type="nucleotide sequence ID" value="XM_012344312.1"/>
</dbReference>
<dbReference type="InterPro" id="IPR023393">
    <property type="entry name" value="START-like_dom_sf"/>
</dbReference>
<dbReference type="PANTHER" id="PTHR13510">
    <property type="entry name" value="FYVE-FINGER-CONTAINING RAB5 EFFECTOR PROTEIN RABENOSYN-5-RELATED"/>
    <property type="match status" value="1"/>
</dbReference>
<dbReference type="PROSITE" id="PS50178">
    <property type="entry name" value="ZF_FYVE"/>
    <property type="match status" value="1"/>
</dbReference>
<keyword evidence="2 4" id="KW-0863">Zinc-finger</keyword>
<dbReference type="InterPro" id="IPR011011">
    <property type="entry name" value="Znf_FYVE_PHD"/>
</dbReference>
<name>A0A067CGM1_SAPPC</name>
<reference evidence="7 8" key="1">
    <citation type="journal article" date="2013" name="PLoS Genet.">
        <title>Distinctive expansion of potential virulence genes in the genome of the oomycete fish pathogen Saprolegnia parasitica.</title>
        <authorList>
            <person name="Jiang R.H."/>
            <person name="de Bruijn I."/>
            <person name="Haas B.J."/>
            <person name="Belmonte R."/>
            <person name="Lobach L."/>
            <person name="Christie J."/>
            <person name="van den Ackerveken G."/>
            <person name="Bottin A."/>
            <person name="Bulone V."/>
            <person name="Diaz-Moreno S.M."/>
            <person name="Dumas B."/>
            <person name="Fan L."/>
            <person name="Gaulin E."/>
            <person name="Govers F."/>
            <person name="Grenville-Briggs L.J."/>
            <person name="Horner N.R."/>
            <person name="Levin J.Z."/>
            <person name="Mammella M."/>
            <person name="Meijer H.J."/>
            <person name="Morris P."/>
            <person name="Nusbaum C."/>
            <person name="Oome S."/>
            <person name="Phillips A.J."/>
            <person name="van Rooyen D."/>
            <person name="Rzeszutek E."/>
            <person name="Saraiva M."/>
            <person name="Secombes C.J."/>
            <person name="Seidl M.F."/>
            <person name="Snel B."/>
            <person name="Stassen J.H."/>
            <person name="Sykes S."/>
            <person name="Tripathy S."/>
            <person name="van den Berg H."/>
            <person name="Vega-Arreguin J.C."/>
            <person name="Wawra S."/>
            <person name="Young S.K."/>
            <person name="Zeng Q."/>
            <person name="Dieguez-Uribeondo J."/>
            <person name="Russ C."/>
            <person name="Tyler B.M."/>
            <person name="van West P."/>
        </authorList>
    </citation>
    <scope>NUCLEOTIDE SEQUENCE [LARGE SCALE GENOMIC DNA]</scope>
    <source>
        <strain evidence="7 8">CBS 223.65</strain>
    </source>
</reference>
<dbReference type="KEGG" id="spar:SPRG_05595"/>
<keyword evidence="3" id="KW-0862">Zinc</keyword>
<feature type="region of interest" description="Disordered" evidence="5">
    <location>
        <begin position="361"/>
        <end position="380"/>
    </location>
</feature>
<dbReference type="SUPFAM" id="SSF57903">
    <property type="entry name" value="FYVE/PHD zinc finger"/>
    <property type="match status" value="1"/>
</dbReference>
<organism evidence="7 8">
    <name type="scientific">Saprolegnia parasitica (strain CBS 223.65)</name>
    <dbReference type="NCBI Taxonomy" id="695850"/>
    <lineage>
        <taxon>Eukaryota</taxon>
        <taxon>Sar</taxon>
        <taxon>Stramenopiles</taxon>
        <taxon>Oomycota</taxon>
        <taxon>Saprolegniomycetes</taxon>
        <taxon>Saprolegniales</taxon>
        <taxon>Saprolegniaceae</taxon>
        <taxon>Saprolegnia</taxon>
    </lineage>
</organism>
<dbReference type="InterPro" id="IPR013083">
    <property type="entry name" value="Znf_RING/FYVE/PHD"/>
</dbReference>
<gene>
    <name evidence="7" type="ORF">SPRG_05595</name>
</gene>
<dbReference type="VEuPathDB" id="FungiDB:SPRG_05595"/>
<feature type="compositionally biased region" description="Polar residues" evidence="5">
    <location>
        <begin position="330"/>
        <end position="339"/>
    </location>
</feature>
<sequence>MEWHVEGSEALRIQAEMQATALDYMARQCPPISRDTQAVDDGFKLASTKIGRVYTRRADNSSFNELLVLNTLPMRLDEVGELQHASSNDAFRVEMALYYGDDFRDAAILHTSVTASTRDPFQWFGVKYKKLNIPGSGFTDGRDIVYFEYMATAVDAAGHRTLLIVRDSSYLEGYPVQPHVVRMYIKAIFVYTEMPSGDVASMHLAFMNPGGVVPAFLFNKHMIKYGGLCHKFPRFLQQKRLLLRVAADGPAKRHQDHGRCVACDTKISGLKARYNCRACGDVMCAHCIVQVPRPLVTKLAPFVSKDDYCKRCFVGSARQPSYAVVHSPSHKTNMAQQLAHSERPRRSKAHALTGENTLVASGLHHTSPGLSRREVPTTANEPTVTAVVAATKTLDDPFFERMQSSIETQKQIVLNMRERLARQQQPHP</sequence>
<keyword evidence="8" id="KW-1185">Reference proteome</keyword>
<accession>A0A067CGM1</accession>
<evidence type="ECO:0000256" key="4">
    <source>
        <dbReference type="PROSITE-ProRule" id="PRU00091"/>
    </source>
</evidence>
<keyword evidence="1" id="KW-0479">Metal-binding</keyword>